<sequence>MKRLLLNKVLGTVGDSINDTEYAVLMDLIEHIEELQNYSIREAAKNNFVSTSSISRLCGKLGMSGYSELKFHLKNQYEFLLANQDNDYSSMKQTAHQLKVLFQENYSKTIESLDEKSLDTFIGYLKESTHMMVCGSGISEIIANYFTQRFQIIGKDAWLVDLSAPGGIYMNHLSKSDLMVVFSRSGESSYILKKAKIAKRQEIRIIAITSSKESALGEIADEILPIYGSKEPLDVSFNITTYNSIAIMFVDLLLQLYMEGMTHRLKG</sequence>
<dbReference type="PROSITE" id="PS51464">
    <property type="entry name" value="SIS"/>
    <property type="match status" value="1"/>
</dbReference>
<gene>
    <name evidence="6" type="ORF">JOC86_001880</name>
</gene>
<dbReference type="InterPro" id="IPR047640">
    <property type="entry name" value="RpiR-like"/>
</dbReference>
<feature type="domain" description="HTH rpiR-type" evidence="4">
    <location>
        <begin position="4"/>
        <end position="80"/>
    </location>
</feature>
<dbReference type="RefSeq" id="WP_205171035.1">
    <property type="nucleotide sequence ID" value="NZ_JAFBDZ010000002.1"/>
</dbReference>
<evidence type="ECO:0000256" key="2">
    <source>
        <dbReference type="ARBA" id="ARBA00023125"/>
    </source>
</evidence>
<proteinExistence type="predicted"/>
<dbReference type="InterPro" id="IPR046348">
    <property type="entry name" value="SIS_dom_sf"/>
</dbReference>
<evidence type="ECO:0000259" key="5">
    <source>
        <dbReference type="PROSITE" id="PS51464"/>
    </source>
</evidence>
<dbReference type="GO" id="GO:0003677">
    <property type="term" value="F:DNA binding"/>
    <property type="evidence" value="ECO:0007669"/>
    <property type="project" value="UniProtKB-KW"/>
</dbReference>
<dbReference type="Gene3D" id="3.40.50.10490">
    <property type="entry name" value="Glucose-6-phosphate isomerase like protein, domain 1"/>
    <property type="match status" value="1"/>
</dbReference>
<dbReference type="SUPFAM" id="SSF46689">
    <property type="entry name" value="Homeodomain-like"/>
    <property type="match status" value="1"/>
</dbReference>
<keyword evidence="7" id="KW-1185">Reference proteome</keyword>
<evidence type="ECO:0000256" key="1">
    <source>
        <dbReference type="ARBA" id="ARBA00023015"/>
    </source>
</evidence>
<name>A0ABS2NBX5_9BACI</name>
<dbReference type="InterPro" id="IPR035472">
    <property type="entry name" value="RpiR-like_SIS"/>
</dbReference>
<dbReference type="InterPro" id="IPR036388">
    <property type="entry name" value="WH-like_DNA-bd_sf"/>
</dbReference>
<evidence type="ECO:0000313" key="7">
    <source>
        <dbReference type="Proteomes" id="UP001646157"/>
    </source>
</evidence>
<dbReference type="Gene3D" id="1.10.10.10">
    <property type="entry name" value="Winged helix-like DNA-binding domain superfamily/Winged helix DNA-binding domain"/>
    <property type="match status" value="1"/>
</dbReference>
<accession>A0ABS2NBX5</accession>
<dbReference type="PANTHER" id="PTHR30514">
    <property type="entry name" value="GLUCOKINASE"/>
    <property type="match status" value="1"/>
</dbReference>
<dbReference type="SUPFAM" id="SSF53697">
    <property type="entry name" value="SIS domain"/>
    <property type="match status" value="1"/>
</dbReference>
<dbReference type="PROSITE" id="PS51071">
    <property type="entry name" value="HTH_RPIR"/>
    <property type="match status" value="1"/>
</dbReference>
<dbReference type="InterPro" id="IPR009057">
    <property type="entry name" value="Homeodomain-like_sf"/>
</dbReference>
<dbReference type="EMBL" id="JAFBDZ010000002">
    <property type="protein sequence ID" value="MBM7585338.1"/>
    <property type="molecule type" value="Genomic_DNA"/>
</dbReference>
<evidence type="ECO:0000259" key="4">
    <source>
        <dbReference type="PROSITE" id="PS51071"/>
    </source>
</evidence>
<dbReference type="Pfam" id="PF01418">
    <property type="entry name" value="HTH_6"/>
    <property type="match status" value="1"/>
</dbReference>
<dbReference type="Proteomes" id="UP001646157">
    <property type="component" value="Unassembled WGS sequence"/>
</dbReference>
<dbReference type="PANTHER" id="PTHR30514:SF21">
    <property type="entry name" value="RPIR-FAMILY TRANSCRIPTIONAL REGULATOR"/>
    <property type="match status" value="1"/>
</dbReference>
<feature type="domain" description="SIS" evidence="5">
    <location>
        <begin position="121"/>
        <end position="266"/>
    </location>
</feature>
<protein>
    <submittedName>
        <fullName evidence="6">DNA-binding MurR/RpiR family transcriptional regulator</fullName>
    </submittedName>
</protein>
<dbReference type="InterPro" id="IPR001347">
    <property type="entry name" value="SIS_dom"/>
</dbReference>
<evidence type="ECO:0000256" key="3">
    <source>
        <dbReference type="ARBA" id="ARBA00023163"/>
    </source>
</evidence>
<comment type="caution">
    <text evidence="6">The sequence shown here is derived from an EMBL/GenBank/DDBJ whole genome shotgun (WGS) entry which is preliminary data.</text>
</comment>
<evidence type="ECO:0000313" key="6">
    <source>
        <dbReference type="EMBL" id="MBM7585338.1"/>
    </source>
</evidence>
<dbReference type="Pfam" id="PF01380">
    <property type="entry name" value="SIS"/>
    <property type="match status" value="1"/>
</dbReference>
<organism evidence="6 7">
    <name type="scientific">Rossellomorea pakistanensis</name>
    <dbReference type="NCBI Taxonomy" id="992288"/>
    <lineage>
        <taxon>Bacteria</taxon>
        <taxon>Bacillati</taxon>
        <taxon>Bacillota</taxon>
        <taxon>Bacilli</taxon>
        <taxon>Bacillales</taxon>
        <taxon>Bacillaceae</taxon>
        <taxon>Rossellomorea</taxon>
    </lineage>
</organism>
<keyword evidence="1" id="KW-0805">Transcription regulation</keyword>
<reference evidence="6 7" key="1">
    <citation type="submission" date="2021-01" db="EMBL/GenBank/DDBJ databases">
        <title>Genomic Encyclopedia of Type Strains, Phase IV (KMG-IV): sequencing the most valuable type-strain genomes for metagenomic binning, comparative biology and taxonomic classification.</title>
        <authorList>
            <person name="Goeker M."/>
        </authorList>
    </citation>
    <scope>NUCLEOTIDE SEQUENCE [LARGE SCALE GENOMIC DNA]</scope>
    <source>
        <strain evidence="6 7">DSM 24834</strain>
    </source>
</reference>
<keyword evidence="3" id="KW-0804">Transcription</keyword>
<keyword evidence="2 6" id="KW-0238">DNA-binding</keyword>
<dbReference type="InterPro" id="IPR000281">
    <property type="entry name" value="HTH_RpiR"/>
</dbReference>
<dbReference type="CDD" id="cd05013">
    <property type="entry name" value="SIS_RpiR"/>
    <property type="match status" value="1"/>
</dbReference>